<name>A0ABD1WYU2_9LAMI</name>
<dbReference type="Gene3D" id="3.30.70.2890">
    <property type="entry name" value="XS domain"/>
    <property type="match status" value="1"/>
</dbReference>
<dbReference type="InterPro" id="IPR038588">
    <property type="entry name" value="XS_domain_sf"/>
</dbReference>
<feature type="domain" description="XS" evidence="3">
    <location>
        <begin position="138"/>
        <end position="179"/>
    </location>
</feature>
<evidence type="ECO:0000259" key="4">
    <source>
        <dbReference type="Pfam" id="PF03470"/>
    </source>
</evidence>
<sequence length="191" mass="21537">MGSSSDEVSDISDSEIKEYVEKPFEELKTVVYKVKGPNGTLRCPFCAGKKKQYYQYNHLFQYATGVGGKGSSNRSAKHKASHLALAKYLETDLADKAEPLPQHLVTTAPAVKSEQNDLDCWPWTEIVTNILNEPGNGQILLFEKSFEAVGQSKKEWDEQRTSLGSNIYGWFAREVDYKSEKTVEDYLRKNG</sequence>
<evidence type="ECO:0000256" key="1">
    <source>
        <dbReference type="ARBA" id="ARBA00023054"/>
    </source>
</evidence>
<evidence type="ECO:0000313" key="5">
    <source>
        <dbReference type="EMBL" id="KAL2554880.1"/>
    </source>
</evidence>
<dbReference type="Pfam" id="PF03468">
    <property type="entry name" value="XS"/>
    <property type="match status" value="1"/>
</dbReference>
<dbReference type="InterPro" id="IPR005380">
    <property type="entry name" value="XS_domain"/>
</dbReference>
<keyword evidence="6" id="KW-1185">Reference proteome</keyword>
<dbReference type="Proteomes" id="UP001604277">
    <property type="component" value="Unassembled WGS sequence"/>
</dbReference>
<comment type="caution">
    <text evidence="5">The sequence shown here is derived from an EMBL/GenBank/DDBJ whole genome shotgun (WGS) entry which is preliminary data.</text>
</comment>
<gene>
    <name evidence="5" type="ORF">Fot_08499</name>
</gene>
<evidence type="ECO:0000256" key="2">
    <source>
        <dbReference type="ARBA" id="ARBA00023158"/>
    </source>
</evidence>
<dbReference type="EMBL" id="JBFOLJ010000002">
    <property type="protein sequence ID" value="KAL2554880.1"/>
    <property type="molecule type" value="Genomic_DNA"/>
</dbReference>
<dbReference type="PANTHER" id="PTHR21596:SF3">
    <property type="entry name" value="FACTOR OF DNA METHYLATION 1-RELATED"/>
    <property type="match status" value="1"/>
</dbReference>
<evidence type="ECO:0000259" key="3">
    <source>
        <dbReference type="Pfam" id="PF03468"/>
    </source>
</evidence>
<feature type="domain" description="Zinc finger-XS" evidence="4">
    <location>
        <begin position="43"/>
        <end position="86"/>
    </location>
</feature>
<keyword evidence="1" id="KW-0175">Coiled coil</keyword>
<dbReference type="AlphaFoldDB" id="A0ABD1WYU2"/>
<reference evidence="6" key="1">
    <citation type="submission" date="2024-07" db="EMBL/GenBank/DDBJ databases">
        <title>Two chromosome-level genome assemblies of Korean endemic species Abeliophyllum distichum and Forsythia ovata (Oleaceae).</title>
        <authorList>
            <person name="Jang H."/>
        </authorList>
    </citation>
    <scope>NUCLEOTIDE SEQUENCE [LARGE SCALE GENOMIC DNA]</scope>
</reference>
<evidence type="ECO:0000313" key="6">
    <source>
        <dbReference type="Proteomes" id="UP001604277"/>
    </source>
</evidence>
<keyword evidence="2" id="KW-0943">RNA-mediated gene silencing</keyword>
<organism evidence="5 6">
    <name type="scientific">Forsythia ovata</name>
    <dbReference type="NCBI Taxonomy" id="205694"/>
    <lineage>
        <taxon>Eukaryota</taxon>
        <taxon>Viridiplantae</taxon>
        <taxon>Streptophyta</taxon>
        <taxon>Embryophyta</taxon>
        <taxon>Tracheophyta</taxon>
        <taxon>Spermatophyta</taxon>
        <taxon>Magnoliopsida</taxon>
        <taxon>eudicotyledons</taxon>
        <taxon>Gunneridae</taxon>
        <taxon>Pentapetalae</taxon>
        <taxon>asterids</taxon>
        <taxon>lamiids</taxon>
        <taxon>Lamiales</taxon>
        <taxon>Oleaceae</taxon>
        <taxon>Forsythieae</taxon>
        <taxon>Forsythia</taxon>
    </lineage>
</organism>
<dbReference type="Pfam" id="PF03470">
    <property type="entry name" value="zf-XS"/>
    <property type="match status" value="1"/>
</dbReference>
<dbReference type="GO" id="GO:0031047">
    <property type="term" value="P:regulatory ncRNA-mediated gene silencing"/>
    <property type="evidence" value="ECO:0007669"/>
    <property type="project" value="UniProtKB-KW"/>
</dbReference>
<dbReference type="InterPro" id="IPR005381">
    <property type="entry name" value="Znf-XS_domain"/>
</dbReference>
<proteinExistence type="predicted"/>
<dbReference type="InterPro" id="IPR045177">
    <property type="entry name" value="FDM1-5/IDN2"/>
</dbReference>
<protein>
    <submittedName>
        <fullName evidence="5">Factor of DNA methylation 5</fullName>
    </submittedName>
</protein>
<dbReference type="PANTHER" id="PTHR21596">
    <property type="entry name" value="RIBONUCLEASE P SUBUNIT P38"/>
    <property type="match status" value="1"/>
</dbReference>
<accession>A0ABD1WYU2</accession>